<keyword evidence="2" id="KW-1185">Reference proteome</keyword>
<dbReference type="Proteomes" id="UP000050430">
    <property type="component" value="Unassembled WGS sequence"/>
</dbReference>
<accession>A0A0P6X1C4</accession>
<sequence length="528" mass="59974">MASSTLTLQQDYWSDFKFTNQDLEFLYNHLLEIELPQTAEELTKALISHRIEKEIFALINQKPSDGLRYQPGERYNKSDILIFPALGWKKGVVTDIRPSNNPNLPPFEVLSVNIDNTNHLFAAGLSDHILNQPLKVDENDPAFNANLVFEKFGEAITEKVTEHLEAVDDLVRIAGRWFPRALLVDINVGHLNLVEAVLDMNGGGPLATRNLMEQIDLPTDVNSKLTEFSLNLALEEDERFDEVGPAGETLWFLHRLEPEGVRESPITLRYTQPTEKLETMESDLVDQLIKNVIDELEPDSGKVDKPDQVTISLIYPHWRAGTLPMTKAIRRLFPSAYEAPRVQFKFIDTETNEDISGWVVRTNKYVFGLRNWYESMELIPGNYVTISRGQKPGEVLISAGKKKPSREWVRTALIGADGGIVFAMLKQLVSGSFDERMAVAIPDVEALDKLWQNGNYSRQSLESILKKVMKEQAKLNPQGHVHVQELYSAVNLIRRCPPLIILSILQNSKWSNHMGDLYFRLAETEEEV</sequence>
<dbReference type="STRING" id="229920.ADM99_01030"/>
<dbReference type="AlphaFoldDB" id="A0A0P6X1C4"/>
<dbReference type="OrthoDB" id="144485at2"/>
<comment type="caution">
    <text evidence="1">The sequence shown here is derived from an EMBL/GenBank/DDBJ whole genome shotgun (WGS) entry which is preliminary data.</text>
</comment>
<reference evidence="1 2" key="1">
    <citation type="submission" date="2015-07" db="EMBL/GenBank/DDBJ databases">
        <title>Genome sequence of Leptolinea tardivitalis DSM 16556.</title>
        <authorList>
            <person name="Hemp J."/>
            <person name="Ward L.M."/>
            <person name="Pace L.A."/>
            <person name="Fischer W.W."/>
        </authorList>
    </citation>
    <scope>NUCLEOTIDE SEQUENCE [LARGE SCALE GENOMIC DNA]</scope>
    <source>
        <strain evidence="1 2">YMTK-2</strain>
    </source>
</reference>
<dbReference type="RefSeq" id="WP_062423294.1">
    <property type="nucleotide sequence ID" value="NZ_BBYA01000014.1"/>
</dbReference>
<organism evidence="1 2">
    <name type="scientific">Leptolinea tardivitalis</name>
    <dbReference type="NCBI Taxonomy" id="229920"/>
    <lineage>
        <taxon>Bacteria</taxon>
        <taxon>Bacillati</taxon>
        <taxon>Chloroflexota</taxon>
        <taxon>Anaerolineae</taxon>
        <taxon>Anaerolineales</taxon>
        <taxon>Anaerolineaceae</taxon>
        <taxon>Leptolinea</taxon>
    </lineage>
</organism>
<name>A0A0P6X1C4_9CHLR</name>
<gene>
    <name evidence="1" type="ORF">ADM99_01030</name>
</gene>
<evidence type="ECO:0000313" key="2">
    <source>
        <dbReference type="Proteomes" id="UP000050430"/>
    </source>
</evidence>
<proteinExistence type="predicted"/>
<dbReference type="EMBL" id="LGCK01000002">
    <property type="protein sequence ID" value="KPL74702.1"/>
    <property type="molecule type" value="Genomic_DNA"/>
</dbReference>
<evidence type="ECO:0000313" key="1">
    <source>
        <dbReference type="EMBL" id="KPL74702.1"/>
    </source>
</evidence>
<protein>
    <submittedName>
        <fullName evidence="1">Uncharacterized protein</fullName>
    </submittedName>
</protein>